<name>A0A8A3P7U8_9HELO</name>
<evidence type="ECO:0000313" key="3">
    <source>
        <dbReference type="Proteomes" id="UP000672032"/>
    </source>
</evidence>
<keyword evidence="3" id="KW-1185">Reference proteome</keyword>
<feature type="signal peptide" evidence="1">
    <location>
        <begin position="1"/>
        <end position="21"/>
    </location>
</feature>
<proteinExistence type="predicted"/>
<keyword evidence="1" id="KW-0732">Signal</keyword>
<feature type="chain" id="PRO_5032999804" description="Secreted protein" evidence="1">
    <location>
        <begin position="22"/>
        <end position="122"/>
    </location>
</feature>
<sequence>MKLFNLSIFTILSFTSSTAYAQCFTTGVQGNPEFAYKNVQLACARMGGWVGANKGKTTCLTVSPTLHYDFAAINERNAPNFMNIKDCTIYMPIQTWCPQGGSRDYYDTGFRYTADPNHGPCP</sequence>
<evidence type="ECO:0000256" key="1">
    <source>
        <dbReference type="SAM" id="SignalP"/>
    </source>
</evidence>
<protein>
    <recommendedName>
        <fullName evidence="4">Secreted protein</fullName>
    </recommendedName>
</protein>
<dbReference type="EMBL" id="CP063406">
    <property type="protein sequence ID" value="QSZ31931.1"/>
    <property type="molecule type" value="Genomic_DNA"/>
</dbReference>
<evidence type="ECO:0008006" key="4">
    <source>
        <dbReference type="Google" id="ProtNLM"/>
    </source>
</evidence>
<accession>A0A8A3P7U8</accession>
<evidence type="ECO:0000313" key="2">
    <source>
        <dbReference type="EMBL" id="QSZ31931.1"/>
    </source>
</evidence>
<reference evidence="2" key="1">
    <citation type="submission" date="2020-10" db="EMBL/GenBank/DDBJ databases">
        <title>Genome Sequence of Monilinia vaccinii-corymbosi Sheds Light on Mummy Berry Disease Infection of Blueberry and Mating Type.</title>
        <authorList>
            <person name="Yow A.G."/>
            <person name="Zhang Y."/>
            <person name="Bansal K."/>
            <person name="Eacker S.M."/>
            <person name="Sullivan S."/>
            <person name="Liachko I."/>
            <person name="Cubeta M.A."/>
            <person name="Rollins J.A."/>
            <person name="Ashrafi H."/>
        </authorList>
    </citation>
    <scope>NUCLEOTIDE SEQUENCE</scope>
    <source>
        <strain evidence="2">RL-1</strain>
    </source>
</reference>
<dbReference type="AlphaFoldDB" id="A0A8A3P7U8"/>
<organism evidence="2 3">
    <name type="scientific">Monilinia vaccinii-corymbosi</name>
    <dbReference type="NCBI Taxonomy" id="61207"/>
    <lineage>
        <taxon>Eukaryota</taxon>
        <taxon>Fungi</taxon>
        <taxon>Dikarya</taxon>
        <taxon>Ascomycota</taxon>
        <taxon>Pezizomycotina</taxon>
        <taxon>Leotiomycetes</taxon>
        <taxon>Helotiales</taxon>
        <taxon>Sclerotiniaceae</taxon>
        <taxon>Monilinia</taxon>
    </lineage>
</organism>
<gene>
    <name evidence="2" type="ORF">DSL72_001500</name>
</gene>
<dbReference type="Proteomes" id="UP000672032">
    <property type="component" value="Chromosome 2"/>
</dbReference>